<evidence type="ECO:0000313" key="1">
    <source>
        <dbReference type="EMBL" id="GLQ07633.1"/>
    </source>
</evidence>
<evidence type="ECO:0000313" key="2">
    <source>
        <dbReference type="Proteomes" id="UP001161409"/>
    </source>
</evidence>
<organism evidence="1 2">
    <name type="scientific">Sneathiella chinensis</name>
    <dbReference type="NCBI Taxonomy" id="349750"/>
    <lineage>
        <taxon>Bacteria</taxon>
        <taxon>Pseudomonadati</taxon>
        <taxon>Pseudomonadota</taxon>
        <taxon>Alphaproteobacteria</taxon>
        <taxon>Sneathiellales</taxon>
        <taxon>Sneathiellaceae</taxon>
        <taxon>Sneathiella</taxon>
    </lineage>
</organism>
<keyword evidence="2" id="KW-1185">Reference proteome</keyword>
<dbReference type="EMBL" id="BSNF01000008">
    <property type="protein sequence ID" value="GLQ07633.1"/>
    <property type="molecule type" value="Genomic_DNA"/>
</dbReference>
<dbReference type="Proteomes" id="UP001161409">
    <property type="component" value="Unassembled WGS sequence"/>
</dbReference>
<gene>
    <name evidence="1" type="ORF">GCM10007924_28540</name>
</gene>
<reference evidence="1" key="2">
    <citation type="submission" date="2023-01" db="EMBL/GenBank/DDBJ databases">
        <title>Draft genome sequence of Sneathiella chinensis strain NBRC 103408.</title>
        <authorList>
            <person name="Sun Q."/>
            <person name="Mori K."/>
        </authorList>
    </citation>
    <scope>NUCLEOTIDE SEQUENCE</scope>
    <source>
        <strain evidence="1">NBRC 103408</strain>
    </source>
</reference>
<sequence>MIREITNYDENRIDMTFVKRTWHTLRAGQDAELREKIRADINEEFYNEKFISNVFTRAF</sequence>
<name>A0ABQ5U7H8_9PROT</name>
<protein>
    <submittedName>
        <fullName evidence="1">Uncharacterized protein</fullName>
    </submittedName>
</protein>
<reference evidence="1" key="1">
    <citation type="journal article" date="2014" name="Int. J. Syst. Evol. Microbiol.">
        <title>Complete genome of a new Firmicutes species belonging to the dominant human colonic microbiota ('Ruminococcus bicirculans') reveals two chromosomes and a selective capacity to utilize plant glucans.</title>
        <authorList>
            <consortium name="NISC Comparative Sequencing Program"/>
            <person name="Wegmann U."/>
            <person name="Louis P."/>
            <person name="Goesmann A."/>
            <person name="Henrissat B."/>
            <person name="Duncan S.H."/>
            <person name="Flint H.J."/>
        </authorList>
    </citation>
    <scope>NUCLEOTIDE SEQUENCE</scope>
    <source>
        <strain evidence="1">NBRC 103408</strain>
    </source>
</reference>
<comment type="caution">
    <text evidence="1">The sequence shown here is derived from an EMBL/GenBank/DDBJ whole genome shotgun (WGS) entry which is preliminary data.</text>
</comment>
<accession>A0ABQ5U7H8</accession>
<proteinExistence type="predicted"/>